<dbReference type="AlphaFoldDB" id="A0A8J7DPQ3"/>
<dbReference type="Proteomes" id="UP000636505">
    <property type="component" value="Unassembled WGS sequence"/>
</dbReference>
<name>A0A8J7DPQ3_9CYAN</name>
<gene>
    <name evidence="1" type="ORF">IQ241_22825</name>
</gene>
<protein>
    <submittedName>
        <fullName evidence="1">Uncharacterized protein</fullName>
    </submittedName>
</protein>
<comment type="caution">
    <text evidence="1">The sequence shown here is derived from an EMBL/GenBank/DDBJ whole genome shotgun (WGS) entry which is preliminary data.</text>
</comment>
<dbReference type="EMBL" id="JADEXG010000082">
    <property type="protein sequence ID" value="MBE9080090.1"/>
    <property type="molecule type" value="Genomic_DNA"/>
</dbReference>
<sequence>MTQKLQDKDDIQLVCQPTEVLTAQFRADLETITDRQIVLLFDAFEHTGEILERWLLEILAGKHGRLPPNCIWVIAGLNQLDSVVWSGYEPVELQLIPFTPEEATKFLQNSGVSVLNEISIILEGSGCLPLLLAVLTKNAHNHPALMGDTNEMMRSFLQSALNQR</sequence>
<evidence type="ECO:0000313" key="2">
    <source>
        <dbReference type="Proteomes" id="UP000636505"/>
    </source>
</evidence>
<proteinExistence type="predicted"/>
<reference evidence="1" key="1">
    <citation type="submission" date="2020-10" db="EMBL/GenBank/DDBJ databases">
        <authorList>
            <person name="Castelo-Branco R."/>
            <person name="Eusebio N."/>
            <person name="Adriana R."/>
            <person name="Vieira A."/>
            <person name="Brugerolle De Fraissinette N."/>
            <person name="Rezende De Castro R."/>
            <person name="Schneider M.P."/>
            <person name="Vasconcelos V."/>
            <person name="Leao P.N."/>
        </authorList>
    </citation>
    <scope>NUCLEOTIDE SEQUENCE</scope>
    <source>
        <strain evidence="1">LEGE 07310</strain>
    </source>
</reference>
<organism evidence="1 2">
    <name type="scientific">Vasconcelosia minhoensis LEGE 07310</name>
    <dbReference type="NCBI Taxonomy" id="915328"/>
    <lineage>
        <taxon>Bacteria</taxon>
        <taxon>Bacillati</taxon>
        <taxon>Cyanobacteriota</taxon>
        <taxon>Cyanophyceae</taxon>
        <taxon>Nodosilineales</taxon>
        <taxon>Cymatolegaceae</taxon>
        <taxon>Vasconcelosia</taxon>
        <taxon>Vasconcelosia minhoensis</taxon>
    </lineage>
</organism>
<dbReference type="RefSeq" id="WP_193911692.1">
    <property type="nucleotide sequence ID" value="NZ_JADEXG010000082.1"/>
</dbReference>
<evidence type="ECO:0000313" key="1">
    <source>
        <dbReference type="EMBL" id="MBE9080090.1"/>
    </source>
</evidence>
<accession>A0A8J7DPQ3</accession>
<keyword evidence="2" id="KW-1185">Reference proteome</keyword>